<dbReference type="Proteomes" id="UP000887580">
    <property type="component" value="Unplaced"/>
</dbReference>
<protein>
    <submittedName>
        <fullName evidence="2">Uncharacterized protein</fullName>
    </submittedName>
</protein>
<name>A0AC35GQC4_9BILA</name>
<sequence>SAVVITYDFCELLQPSGDGVLDPADAGLLRTTIAVGRLRLLTTVLGLSITFIGTPLTGTIADGADIKRRRRPLLVTYSAVSGSSIITSDSIGGSAVTPIFERFVAFRIANLNKKLRE</sequence>
<reference evidence="2" key="1">
    <citation type="submission" date="2022-11" db="UniProtKB">
        <authorList>
            <consortium name="WormBaseParasite"/>
        </authorList>
    </citation>
    <scope>IDENTIFICATION</scope>
</reference>
<proteinExistence type="predicted"/>
<evidence type="ECO:0000313" key="2">
    <source>
        <dbReference type="WBParaSite" id="PS1159_v2.g7602.t1"/>
    </source>
</evidence>
<accession>A0AC35GQC4</accession>
<organism evidence="1 2">
    <name type="scientific">Panagrolaimus sp. PS1159</name>
    <dbReference type="NCBI Taxonomy" id="55785"/>
    <lineage>
        <taxon>Eukaryota</taxon>
        <taxon>Metazoa</taxon>
        <taxon>Ecdysozoa</taxon>
        <taxon>Nematoda</taxon>
        <taxon>Chromadorea</taxon>
        <taxon>Rhabditida</taxon>
        <taxon>Tylenchina</taxon>
        <taxon>Panagrolaimomorpha</taxon>
        <taxon>Panagrolaimoidea</taxon>
        <taxon>Panagrolaimidae</taxon>
        <taxon>Panagrolaimus</taxon>
    </lineage>
</organism>
<evidence type="ECO:0000313" key="1">
    <source>
        <dbReference type="Proteomes" id="UP000887580"/>
    </source>
</evidence>
<dbReference type="WBParaSite" id="PS1159_v2.g7602.t1">
    <property type="protein sequence ID" value="PS1159_v2.g7602.t1"/>
    <property type="gene ID" value="PS1159_v2.g7602"/>
</dbReference>